<keyword evidence="1" id="KW-1133">Transmembrane helix</keyword>
<keyword evidence="3" id="KW-1185">Reference proteome</keyword>
<accession>A0A2A2GFT5</accession>
<comment type="caution">
    <text evidence="2">The sequence shown here is derived from an EMBL/GenBank/DDBJ whole genome shotgun (WGS) entry which is preliminary data.</text>
</comment>
<keyword evidence="1" id="KW-0472">Membrane</keyword>
<reference evidence="2 3" key="1">
    <citation type="submission" date="2017-08" db="EMBL/GenBank/DDBJ databases">
        <title>Aliifodinibius alkalisoli sp. nov., isolated from saline alkaline soil.</title>
        <authorList>
            <person name="Liu D."/>
            <person name="Zhang G."/>
        </authorList>
    </citation>
    <scope>NUCLEOTIDE SEQUENCE [LARGE SCALE GENOMIC DNA]</scope>
    <source>
        <strain evidence="2 3">WN023</strain>
    </source>
</reference>
<name>A0A2A2GFT5_9BACT</name>
<evidence type="ECO:0000256" key="1">
    <source>
        <dbReference type="SAM" id="Phobius"/>
    </source>
</evidence>
<dbReference type="OrthoDB" id="1524267at2"/>
<feature type="transmembrane region" description="Helical" evidence="1">
    <location>
        <begin position="7"/>
        <end position="28"/>
    </location>
</feature>
<dbReference type="InterPro" id="IPR050553">
    <property type="entry name" value="Thioredoxin_ResA/DsbE_sf"/>
</dbReference>
<dbReference type="Proteomes" id="UP000218831">
    <property type="component" value="Unassembled WGS sequence"/>
</dbReference>
<dbReference type="AlphaFoldDB" id="A0A2A2GFT5"/>
<sequence length="178" mass="20632">MRIDPKHFNTFLLIVAVVAVSLISYFIVSNRTAEKADFKQRMFAQDSLQTTWWNNVQSDDSVKVADFEGAYVVLDLWSNWSDASLKSHTELAKIKQKHPDEVEVLAAAVGLQKQEVERYIQKHQFPFHFVAGSKQFSEFNMPGLPVQFVYDQKLDLKHVFLGYSDDRQYDSLRVLIKK</sequence>
<keyword evidence="1" id="KW-0812">Transmembrane</keyword>
<evidence type="ECO:0000313" key="3">
    <source>
        <dbReference type="Proteomes" id="UP000218831"/>
    </source>
</evidence>
<evidence type="ECO:0000313" key="2">
    <source>
        <dbReference type="EMBL" id="PAU95632.1"/>
    </source>
</evidence>
<dbReference type="EMBL" id="NSKE01000001">
    <property type="protein sequence ID" value="PAU95632.1"/>
    <property type="molecule type" value="Genomic_DNA"/>
</dbReference>
<proteinExistence type="predicted"/>
<dbReference type="Gene3D" id="3.40.30.10">
    <property type="entry name" value="Glutaredoxin"/>
    <property type="match status" value="1"/>
</dbReference>
<dbReference type="SUPFAM" id="SSF52833">
    <property type="entry name" value="Thioredoxin-like"/>
    <property type="match status" value="1"/>
</dbReference>
<protein>
    <submittedName>
        <fullName evidence="2">Uncharacterized protein</fullName>
    </submittedName>
</protein>
<organism evidence="2 3">
    <name type="scientific">Fodinibius salipaludis</name>
    <dbReference type="NCBI Taxonomy" id="2032627"/>
    <lineage>
        <taxon>Bacteria</taxon>
        <taxon>Pseudomonadati</taxon>
        <taxon>Balneolota</taxon>
        <taxon>Balneolia</taxon>
        <taxon>Balneolales</taxon>
        <taxon>Balneolaceae</taxon>
        <taxon>Fodinibius</taxon>
    </lineage>
</organism>
<dbReference type="PANTHER" id="PTHR42852:SF13">
    <property type="entry name" value="PROTEIN DIPZ"/>
    <property type="match status" value="1"/>
</dbReference>
<dbReference type="PANTHER" id="PTHR42852">
    <property type="entry name" value="THIOL:DISULFIDE INTERCHANGE PROTEIN DSBE"/>
    <property type="match status" value="1"/>
</dbReference>
<dbReference type="InterPro" id="IPR036249">
    <property type="entry name" value="Thioredoxin-like_sf"/>
</dbReference>
<gene>
    <name evidence="2" type="ORF">CK503_00785</name>
</gene>
<dbReference type="RefSeq" id="WP_095604877.1">
    <property type="nucleotide sequence ID" value="NZ_NSKE01000001.1"/>
</dbReference>